<dbReference type="GO" id="GO:0042619">
    <property type="term" value="P:poly-hydroxybutyrate biosynthetic process"/>
    <property type="evidence" value="ECO:0007669"/>
    <property type="project" value="UniProtKB-KW"/>
</dbReference>
<reference evidence="5" key="1">
    <citation type="journal article" date="2011" name="MBio">
        <title>Novel metabolic attributes of the genus Cyanothece, comprising a group of unicellular nitrogen-fixing Cyanobacteria.</title>
        <authorList>
            <person name="Bandyopadhyay A."/>
            <person name="Elvitigala T."/>
            <person name="Welsh E."/>
            <person name="Stockel J."/>
            <person name="Liberton M."/>
            <person name="Min H."/>
            <person name="Sherman L.A."/>
            <person name="Pakrasi H.B."/>
        </authorList>
    </citation>
    <scope>NUCLEOTIDE SEQUENCE [LARGE SCALE GENOMIC DNA]</scope>
    <source>
        <strain evidence="5">PCC 7424</strain>
    </source>
</reference>
<dbReference type="Proteomes" id="UP000002384">
    <property type="component" value="Chromosome"/>
</dbReference>
<dbReference type="STRING" id="65393.PCC7424_0496"/>
<dbReference type="EMBL" id="CP001291">
    <property type="protein sequence ID" value="ACK68961.1"/>
    <property type="molecule type" value="Genomic_DNA"/>
</dbReference>
<dbReference type="KEGG" id="cyc:PCC7424_0496"/>
<keyword evidence="5" id="KW-1185">Reference proteome</keyword>
<evidence type="ECO:0000313" key="4">
    <source>
        <dbReference type="EMBL" id="ACK68961.1"/>
    </source>
</evidence>
<accession>B7KDE1</accession>
<organism evidence="4 5">
    <name type="scientific">Gloeothece citriformis (strain PCC 7424)</name>
    <name type="common">Cyanothece sp. (strain PCC 7424)</name>
    <dbReference type="NCBI Taxonomy" id="65393"/>
    <lineage>
        <taxon>Bacteria</taxon>
        <taxon>Bacillati</taxon>
        <taxon>Cyanobacteriota</taxon>
        <taxon>Cyanophyceae</taxon>
        <taxon>Oscillatoriophycideae</taxon>
        <taxon>Chroococcales</taxon>
        <taxon>Aphanothecaceae</taxon>
        <taxon>Gloeothece</taxon>
        <taxon>Gloeothece citriformis</taxon>
    </lineage>
</organism>
<comment type="pathway">
    <text evidence="1">Biopolymer metabolism; poly-(R)-3-hydroxybutanoate biosynthesis.</text>
</comment>
<evidence type="ECO:0000313" key="5">
    <source>
        <dbReference type="Proteomes" id="UP000002384"/>
    </source>
</evidence>
<dbReference type="eggNOG" id="ENOG502ZA44">
    <property type="taxonomic scope" value="Bacteria"/>
</dbReference>
<proteinExistence type="predicted"/>
<evidence type="ECO:0000256" key="3">
    <source>
        <dbReference type="ARBA" id="ARBA00022752"/>
    </source>
</evidence>
<dbReference type="InterPro" id="IPR010123">
    <property type="entry name" value="PHA_synth_III_E"/>
</dbReference>
<evidence type="ECO:0000256" key="1">
    <source>
        <dbReference type="ARBA" id="ARBA00004683"/>
    </source>
</evidence>
<dbReference type="Pfam" id="PF09712">
    <property type="entry name" value="PHA_synth_III_E"/>
    <property type="match status" value="1"/>
</dbReference>
<gene>
    <name evidence="4" type="ordered locus">PCC7424_0496</name>
</gene>
<dbReference type="NCBIfam" id="TIGR01834">
    <property type="entry name" value="PHA_synth_III_E"/>
    <property type="match status" value="1"/>
</dbReference>
<dbReference type="AlphaFoldDB" id="B7KDE1"/>
<dbReference type="HOGENOM" id="CLU_713134_0_0_3"/>
<name>B7KDE1_GLOC7</name>
<protein>
    <recommendedName>
        <fullName evidence="2">Poly(3-hydroxyalkanoate) polymerase subunit PhaE</fullName>
    </recommendedName>
</protein>
<keyword evidence="3" id="KW-0583">PHB biosynthesis</keyword>
<dbReference type="RefSeq" id="WP_012597908.1">
    <property type="nucleotide sequence ID" value="NC_011729.1"/>
</dbReference>
<sequence>MNNSSTKLWTDTATELVDIWAQTGTMMWKSWFDLVNAVPTSNPMPETAPELKEVTQRFLDNRELVIRFLKLSVDAWKDIFPKIEKGDDWQQILSKSIEQMQSQLTSFSESYLQITKDSSELWKLYLEQMQKFNQVWADPLGLFGETFGRAASGQPSALIELNNLYWNLLYEESFGSLMQTPLLGLPREFNRKLLEGFEAWRNLYRASIDYQLVLGDIQIRSFEALMKKLVTLAEQGKPVKDWREFQTIWSQVADDVFALAFSEEKNLKIRGNFLNSLNAYRLQQQELMEVYLRLMNLPTRSEIDEVHKSIYELRKEVKSLKKIIAHYEGKDQFSLES</sequence>
<dbReference type="OrthoDB" id="419215at2"/>
<dbReference type="UniPathway" id="UPA00917"/>
<evidence type="ECO:0000256" key="2">
    <source>
        <dbReference type="ARBA" id="ARBA00019066"/>
    </source>
</evidence>